<protein>
    <submittedName>
        <fullName evidence="1">Uncharacterized protein</fullName>
    </submittedName>
</protein>
<gene>
    <name evidence="1" type="ORF">CALVIDRAFT_43384</name>
</gene>
<dbReference type="STRING" id="1330018.A0A167P377"/>
<proteinExistence type="predicted"/>
<dbReference type="EMBL" id="KV417276">
    <property type="protein sequence ID" value="KZO98373.1"/>
    <property type="molecule type" value="Genomic_DNA"/>
</dbReference>
<accession>A0A167P377</accession>
<name>A0A167P377_CALVF</name>
<evidence type="ECO:0000313" key="1">
    <source>
        <dbReference type="EMBL" id="KZO98373.1"/>
    </source>
</evidence>
<dbReference type="PANTHER" id="PTHR40788">
    <property type="entry name" value="CLR5 DOMAIN-CONTAINING PROTEIN-RELATED"/>
    <property type="match status" value="1"/>
</dbReference>
<dbReference type="OrthoDB" id="2922289at2759"/>
<dbReference type="Proteomes" id="UP000076738">
    <property type="component" value="Unassembled WGS sequence"/>
</dbReference>
<dbReference type="AlphaFoldDB" id="A0A167P377"/>
<organism evidence="1 2">
    <name type="scientific">Calocera viscosa (strain TUFC12733)</name>
    <dbReference type="NCBI Taxonomy" id="1330018"/>
    <lineage>
        <taxon>Eukaryota</taxon>
        <taxon>Fungi</taxon>
        <taxon>Dikarya</taxon>
        <taxon>Basidiomycota</taxon>
        <taxon>Agaricomycotina</taxon>
        <taxon>Dacrymycetes</taxon>
        <taxon>Dacrymycetales</taxon>
        <taxon>Dacrymycetaceae</taxon>
        <taxon>Calocera</taxon>
    </lineage>
</organism>
<evidence type="ECO:0000313" key="2">
    <source>
        <dbReference type="Proteomes" id="UP000076738"/>
    </source>
</evidence>
<keyword evidence="2" id="KW-1185">Reference proteome</keyword>
<dbReference type="PANTHER" id="PTHR40788:SF2">
    <property type="entry name" value="CLR5 DOMAIN-CONTAINING PROTEIN"/>
    <property type="match status" value="1"/>
</dbReference>
<reference evidence="1 2" key="1">
    <citation type="journal article" date="2016" name="Mol. Biol. Evol.">
        <title>Comparative Genomics of Early-Diverging Mushroom-Forming Fungi Provides Insights into the Origins of Lignocellulose Decay Capabilities.</title>
        <authorList>
            <person name="Nagy L.G."/>
            <person name="Riley R."/>
            <person name="Tritt A."/>
            <person name="Adam C."/>
            <person name="Daum C."/>
            <person name="Floudas D."/>
            <person name="Sun H."/>
            <person name="Yadav J.S."/>
            <person name="Pangilinan J."/>
            <person name="Larsson K.H."/>
            <person name="Matsuura K."/>
            <person name="Barry K."/>
            <person name="Labutti K."/>
            <person name="Kuo R."/>
            <person name="Ohm R.A."/>
            <person name="Bhattacharya S.S."/>
            <person name="Shirouzu T."/>
            <person name="Yoshinaga Y."/>
            <person name="Martin F.M."/>
            <person name="Grigoriev I.V."/>
            <person name="Hibbett D.S."/>
        </authorList>
    </citation>
    <scope>NUCLEOTIDE SEQUENCE [LARGE SCALE GENOMIC DNA]</scope>
    <source>
        <strain evidence="1 2">TUFC12733</strain>
    </source>
</reference>
<sequence>MPTLGTDTDDADRFPAELFRGLPAFRPLEFLDFEEARLFAERTRHNLFTLHSGLVRLIQWHGRTIAARLSKRSKEKRKALFHAVNPYLRPTRPRVLEYQSDEKAGGPLQYLNYDDLAAGTHFVSLLATRGLHPVAGWAMFDKEEVSPTSTFFAVNASIRISGQEDDYGLAFQAQGQSMIELQEQMQAVPFGVGMQLLERQMDLLRFLTSVVEELLRDTDLSRPPSNSHPLTLDDIISTDALSLDERTFLRPYTLPPRFSIEWVMQVLLARLSAAADDVWLLRTDPLYFRSRMHQVARSRPPPAGPGKDAFWDDVCRTLVINAYRNLLVWTSAFEEAHAIQVSLIETPNPAANKTRSELSFRMACLECVLEEALTSALAALDQGLQIGKAGLTDIALKRNSVPKHSDITHALAELCQHGTLGSMRGRQYILLAADEVFTRDANQRSKLSMDSIGAISDLYTANSVLMALGYHRPQHSRLNSLQRSSEHGRLLGSISCIEALWAAGDDVPTHDLTRGCQNLDPSRPSSARSEKVAVAMLHSVWHTVDDFFTHGMGTSLLDLTKGSVGFRESKEGTRALDFHEHVSQCPLSFQAPIQADHDMLPFSATLLLSAKKRILNFFAFLFSESEEGEELNWSFEDFKLGMRQLGFRVEHVIASEYRFTPTSDSCFPEFPLSVHQPLPHGHFTRTDRRTLAKRLSQHYGLTRRLFRLSGELHAKLHSVSSSTSVSTDGF</sequence>